<dbReference type="Proteomes" id="UP001295740">
    <property type="component" value="Unassembled WGS sequence"/>
</dbReference>
<comment type="caution">
    <text evidence="3">The sequence shown here is derived from an EMBL/GenBank/DDBJ whole genome shotgun (WGS) entry which is preliminary data.</text>
</comment>
<evidence type="ECO:0000259" key="2">
    <source>
        <dbReference type="Pfam" id="PF25484"/>
    </source>
</evidence>
<feature type="signal peptide" evidence="1">
    <location>
        <begin position="1"/>
        <end position="17"/>
    </location>
</feature>
<keyword evidence="1" id="KW-0732">Signal</keyword>
<gene>
    <name evidence="3" type="ORF">KHLLAP_LOCUS12532</name>
</gene>
<dbReference type="AlphaFoldDB" id="A0AAI8YP59"/>
<dbReference type="InterPro" id="IPR057229">
    <property type="entry name" value="DUF7907"/>
</dbReference>
<evidence type="ECO:0000313" key="3">
    <source>
        <dbReference type="EMBL" id="CAJ2512064.1"/>
    </source>
</evidence>
<proteinExistence type="predicted"/>
<evidence type="ECO:0000256" key="1">
    <source>
        <dbReference type="SAM" id="SignalP"/>
    </source>
</evidence>
<keyword evidence="4" id="KW-1185">Reference proteome</keyword>
<reference evidence="3" key="1">
    <citation type="submission" date="2023-10" db="EMBL/GenBank/DDBJ databases">
        <authorList>
            <person name="Hackl T."/>
        </authorList>
    </citation>
    <scope>NUCLEOTIDE SEQUENCE</scope>
</reference>
<protein>
    <submittedName>
        <fullName evidence="3">Uu.00g076890.m01.CDS01</fullName>
    </submittedName>
</protein>
<name>A0AAI8YP59_9PEZI</name>
<accession>A0AAI8YP59</accession>
<evidence type="ECO:0000313" key="4">
    <source>
        <dbReference type="Proteomes" id="UP001295740"/>
    </source>
</evidence>
<feature type="chain" id="PRO_5042531317" evidence="1">
    <location>
        <begin position="18"/>
        <end position="194"/>
    </location>
</feature>
<sequence>MRQSFVFSCLAAVGALAAPQAITVARQSPPTDEEFGLTMTVNGAYVSLNAVSNGTEDLILEAQRLSVYPGTPAYLTGTSPAAALSFDLTDSTTVPAGVYGVLVPSVGDNYGYATPVLARKDYEEFEFSVTNGTISHRLTAALQSWFACLDTVNGEDNYVLKWGVFQSNGSPPAGCATTTVQQNFNVPGGARPRR</sequence>
<dbReference type="Pfam" id="PF25484">
    <property type="entry name" value="DUF7907"/>
    <property type="match status" value="1"/>
</dbReference>
<feature type="domain" description="DUF7907" evidence="2">
    <location>
        <begin position="34"/>
        <end position="179"/>
    </location>
</feature>
<dbReference type="EMBL" id="CAUWAG010000018">
    <property type="protein sequence ID" value="CAJ2512064.1"/>
    <property type="molecule type" value="Genomic_DNA"/>
</dbReference>
<organism evidence="3 4">
    <name type="scientific">Anthostomella pinea</name>
    <dbReference type="NCBI Taxonomy" id="933095"/>
    <lineage>
        <taxon>Eukaryota</taxon>
        <taxon>Fungi</taxon>
        <taxon>Dikarya</taxon>
        <taxon>Ascomycota</taxon>
        <taxon>Pezizomycotina</taxon>
        <taxon>Sordariomycetes</taxon>
        <taxon>Xylariomycetidae</taxon>
        <taxon>Xylariales</taxon>
        <taxon>Xylariaceae</taxon>
        <taxon>Anthostomella</taxon>
    </lineage>
</organism>